<proteinExistence type="predicted"/>
<dbReference type="AlphaFoldDB" id="A0A0A9HEP5"/>
<reference evidence="1" key="2">
    <citation type="journal article" date="2015" name="Data Brief">
        <title>Shoot transcriptome of the giant reed, Arundo donax.</title>
        <authorList>
            <person name="Barrero R.A."/>
            <person name="Guerrero F.D."/>
            <person name="Moolhuijzen P."/>
            <person name="Goolsby J.A."/>
            <person name="Tidwell J."/>
            <person name="Bellgard S.E."/>
            <person name="Bellgard M.I."/>
        </authorList>
    </citation>
    <scope>NUCLEOTIDE SEQUENCE</scope>
    <source>
        <tissue evidence="1">Shoot tissue taken approximately 20 cm above the soil surface</tissue>
    </source>
</reference>
<dbReference type="EMBL" id="GBRH01162674">
    <property type="protein sequence ID" value="JAE35222.1"/>
    <property type="molecule type" value="Transcribed_RNA"/>
</dbReference>
<evidence type="ECO:0000313" key="1">
    <source>
        <dbReference type="EMBL" id="JAE35222.1"/>
    </source>
</evidence>
<name>A0A0A9HEP5_ARUDO</name>
<accession>A0A0A9HEP5</accession>
<reference evidence="1" key="1">
    <citation type="submission" date="2014-09" db="EMBL/GenBank/DDBJ databases">
        <authorList>
            <person name="Magalhaes I.L.F."/>
            <person name="Oliveira U."/>
            <person name="Santos F.R."/>
            <person name="Vidigal T.H.D.A."/>
            <person name="Brescovit A.D."/>
            <person name="Santos A.J."/>
        </authorList>
    </citation>
    <scope>NUCLEOTIDE SEQUENCE</scope>
    <source>
        <tissue evidence="1">Shoot tissue taken approximately 20 cm above the soil surface</tissue>
    </source>
</reference>
<protein>
    <submittedName>
        <fullName evidence="1">Uncharacterized protein</fullName>
    </submittedName>
</protein>
<sequence>MPDAATVAATGSWVGGSERLRHSAKTVLASYY</sequence>
<organism evidence="1">
    <name type="scientific">Arundo donax</name>
    <name type="common">Giant reed</name>
    <name type="synonym">Donax arundinaceus</name>
    <dbReference type="NCBI Taxonomy" id="35708"/>
    <lineage>
        <taxon>Eukaryota</taxon>
        <taxon>Viridiplantae</taxon>
        <taxon>Streptophyta</taxon>
        <taxon>Embryophyta</taxon>
        <taxon>Tracheophyta</taxon>
        <taxon>Spermatophyta</taxon>
        <taxon>Magnoliopsida</taxon>
        <taxon>Liliopsida</taxon>
        <taxon>Poales</taxon>
        <taxon>Poaceae</taxon>
        <taxon>PACMAD clade</taxon>
        <taxon>Arundinoideae</taxon>
        <taxon>Arundineae</taxon>
        <taxon>Arundo</taxon>
    </lineage>
</organism>